<reference evidence="3 4" key="1">
    <citation type="submission" date="2023-10" db="EMBL/GenBank/DDBJ databases">
        <title>Comparative genomics analysis reveals potential genetic determinants of host preference in Cryptosporidium xiaoi.</title>
        <authorList>
            <person name="Xiao L."/>
            <person name="Li J."/>
        </authorList>
    </citation>
    <scope>NUCLEOTIDE SEQUENCE [LARGE SCALE GENOMIC DNA]</scope>
    <source>
        <strain evidence="3 4">52996</strain>
    </source>
</reference>
<proteinExistence type="predicted"/>
<feature type="compositionally biased region" description="Low complexity" evidence="1">
    <location>
        <begin position="1742"/>
        <end position="1758"/>
    </location>
</feature>
<sequence>MKARSLLVIVCFGLLFDIVYTQLVGLHLENGYYLNAGTNVTRESVVANKLRLNNICDITKYNENIECEYAGSSKTVAFLYIDCKDLVNADAVLTLLTECESNSKLSKGRVSYKSCVKAYCNAGGDMALSLLVIQTRNEVEFNNAYRLSNLNFRFKRSTREIKLSPTSLHLLLRKQFSFSNFVKTNNQWNSPFYGKFATYYIGSFGNIPTLDFVLHKFELSSLDPLISETKEHRRIASNVISYSENLINISWVLITQMEMYWSRGVLQNGTAMNSNSEYSDVFDNGLSNRVHCSLGPHTFLINLKPYIDSFDYDLESETKRNVTDSSDFHIASLFENLGPDIDSFFIIPSQYEITSDDFRNKQDGVKDLMDANFPCMTRYKKADLKRYNLHEYSYKSIIEFYNKHGKSKVNFPKLFLSKRIIYEDVYSLVYIIDFVISYIDIMLEKFKDLEGNSIKRYFDRYKRLIEGVRDIKSDVKSTCGIKAFTEYTSKKNTTKQACSLKYSISIAHKLHKLFYKTMKKFIENDEYKKYYLYSTEDHIRASYCLYRGVHESNHSEIPNEILGRISLHFSMIHNDEDFLSEDSIYKYCYNYFNSGSRKEFMDITIVPKICRLFSKCMQKSENISRSIVIYNKLKNIDLVGDFDKKVSLVSNFCDYSRSMFPIKNSDPSIRDCRVYRFFQLIHRSSMLVSEVQRVKFKINLHSKEGYYYFIQDFSIASYILINDFCTDPDIAEIVQCNTDLSEYGTPVDLRRYNSFSLLDGSRILTPLHFKDPSDEQFMALANGVLFSKILDNKNNTSLRLSYFSGLPFPYSLNNPDLNRKECEDKPFKYSYSPEISNPQRVLVMKLSYSSSSVAYVNRDYFNPSTLARNSKIFREKFSVPDLNGISVPLVPSIVQIEDSKYSGSICNYLLYPYIMLTEFVNPHVTHNIPPENLKLSAPKNKKENTLDYIKYPVGLFSVTDKISRSEPLALNFIVTERGYRFLHKALKAYYMLGYLFTTMLITFWTGGKKYRQHCDLHGENVLLRIPSDWMKYKWEPFLDSIIKNINLNYFSIIDLDYSYESEINVSDVLRDLSNFPDKDPCSHPSVGDGNHQVSLNDYHRVIGYICPLISLKDLFSTVFYAYPSKEKKKEAFAAYSPIMELSDFTFNYCNGIFEEITELVEKEELTFLIGYNYFRDLRRVIWNSLLQLNELEDYEVNKYQNKKSESESDHITGIDNHNTSNVNITKSILFSDSLHINNDTLEIPASVNLRSLSREIKPYKSDQKIDFTKKILPGMLPSITDHALYFYCTSISTKKLLNKNYDYKQLLNFLIRNSSLEGYIRNFDFGYSSNNFSVNRSMLDSIEKKYRECIQDVENREILENKLLKLIINNQNMICPRNICTNIKYLDLFESLISVYRYHFDYFISAIYDSGYNIHREERTMDIKVFMVERESNNNALSSKKKILDLNINHIRSILEIHNFCIRDRHYSSLELSGRSEMYSRIQCKENPEFKKYGVHANGLLIIQITYFDTAAHESIIFPWIYNTNFSIFEPKFNYKETTHGVSVIGQLVSTKKQPEKPKTIYIHKGNKSIYNFDSHTEKYSVPPSIISNLSVKREYLFRNSFMSQNKIKSNTFDVFYLNYNQLKEGYSINLHDWLNNTLTNIEYPNFNEIPKNIQKSIVHAITEIVGVLKNLWIPNHECRYSEIDFPCFPMFCGMSSKNIILNFSKNDTYVKDVRFLFASDMVIVDSYEYLSELDENEDVVSENNESSSESGSKNKSNSTYRLKDKFLELTCGPENVNANDIVTVASTLRTLLSTIESNSKLDISRVFSSRVEDIHYNFSSMDIFELINIIDEICMYLKNLNSM</sequence>
<feature type="chain" id="PRO_5043967804" evidence="2">
    <location>
        <begin position="22"/>
        <end position="1844"/>
    </location>
</feature>
<feature type="signal peptide" evidence="2">
    <location>
        <begin position="1"/>
        <end position="21"/>
    </location>
</feature>
<evidence type="ECO:0000256" key="2">
    <source>
        <dbReference type="SAM" id="SignalP"/>
    </source>
</evidence>
<dbReference type="EMBL" id="JAWDEY010000022">
    <property type="protein sequence ID" value="KAK6588876.1"/>
    <property type="molecule type" value="Genomic_DNA"/>
</dbReference>
<dbReference type="Proteomes" id="UP001311799">
    <property type="component" value="Unassembled WGS sequence"/>
</dbReference>
<protein>
    <submittedName>
        <fullName evidence="3">Large containing a signal peptide</fullName>
    </submittedName>
</protein>
<comment type="caution">
    <text evidence="3">The sequence shown here is derived from an EMBL/GenBank/DDBJ whole genome shotgun (WGS) entry which is preliminary data.</text>
</comment>
<evidence type="ECO:0000256" key="1">
    <source>
        <dbReference type="SAM" id="MobiDB-lite"/>
    </source>
</evidence>
<gene>
    <name evidence="3" type="ORF">RS030_2337</name>
</gene>
<feature type="region of interest" description="Disordered" evidence="1">
    <location>
        <begin position="1739"/>
        <end position="1758"/>
    </location>
</feature>
<keyword evidence="4" id="KW-1185">Reference proteome</keyword>
<evidence type="ECO:0000313" key="3">
    <source>
        <dbReference type="EMBL" id="KAK6588876.1"/>
    </source>
</evidence>
<organism evidence="3 4">
    <name type="scientific">Cryptosporidium xiaoi</name>
    <dbReference type="NCBI Taxonomy" id="659607"/>
    <lineage>
        <taxon>Eukaryota</taxon>
        <taxon>Sar</taxon>
        <taxon>Alveolata</taxon>
        <taxon>Apicomplexa</taxon>
        <taxon>Conoidasida</taxon>
        <taxon>Coccidia</taxon>
        <taxon>Eucoccidiorida</taxon>
        <taxon>Eimeriorina</taxon>
        <taxon>Cryptosporidiidae</taxon>
        <taxon>Cryptosporidium</taxon>
    </lineage>
</organism>
<accession>A0AAV9XW16</accession>
<evidence type="ECO:0000313" key="4">
    <source>
        <dbReference type="Proteomes" id="UP001311799"/>
    </source>
</evidence>
<keyword evidence="2" id="KW-0732">Signal</keyword>
<name>A0AAV9XW16_9CRYT</name>